<dbReference type="InterPro" id="IPR036398">
    <property type="entry name" value="CA_dom_sf"/>
</dbReference>
<comment type="caution">
    <text evidence="3">The sequence shown here is derived from an EMBL/GenBank/DDBJ whole genome shotgun (WGS) entry which is preliminary data.</text>
</comment>
<gene>
    <name evidence="3" type="ORF">HH304_08940</name>
</gene>
<feature type="domain" description="Alpha-carbonic anhydrase" evidence="2">
    <location>
        <begin position="34"/>
        <end position="258"/>
    </location>
</feature>
<evidence type="ECO:0000313" key="3">
    <source>
        <dbReference type="EMBL" id="NMM48523.1"/>
    </source>
</evidence>
<reference evidence="3 4" key="1">
    <citation type="submission" date="2020-04" db="EMBL/GenBank/DDBJ databases">
        <title>Flammeovirgaceae bacterium KN852 isolated from deep sea.</title>
        <authorList>
            <person name="Zhang D.-C."/>
        </authorList>
    </citation>
    <scope>NUCLEOTIDE SEQUENCE [LARGE SCALE GENOMIC DNA]</scope>
    <source>
        <strain evidence="3 4">KN852</strain>
    </source>
</reference>
<dbReference type="Proteomes" id="UP000559010">
    <property type="component" value="Unassembled WGS sequence"/>
</dbReference>
<protein>
    <submittedName>
        <fullName evidence="3">Carbonic anhydrase family protein</fullName>
    </submittedName>
</protein>
<feature type="compositionally biased region" description="Basic and acidic residues" evidence="1">
    <location>
        <begin position="32"/>
        <end position="44"/>
    </location>
</feature>
<dbReference type="InterPro" id="IPR001148">
    <property type="entry name" value="CA_dom"/>
</dbReference>
<feature type="compositionally biased region" description="Polar residues" evidence="1">
    <location>
        <begin position="1"/>
        <end position="15"/>
    </location>
</feature>
<proteinExistence type="predicted"/>
<dbReference type="InterPro" id="IPR023561">
    <property type="entry name" value="Carbonic_anhydrase_a-class"/>
</dbReference>
<name>A0A848IVL8_9BACT</name>
<feature type="compositionally biased region" description="Acidic residues" evidence="1">
    <location>
        <begin position="18"/>
        <end position="31"/>
    </location>
</feature>
<dbReference type="CDD" id="cd03124">
    <property type="entry name" value="alpha_CA_prokaryotic_like"/>
    <property type="match status" value="1"/>
</dbReference>
<dbReference type="GO" id="GO:0004089">
    <property type="term" value="F:carbonate dehydratase activity"/>
    <property type="evidence" value="ECO:0007669"/>
    <property type="project" value="InterPro"/>
</dbReference>
<dbReference type="EMBL" id="JABBNU010000005">
    <property type="protein sequence ID" value="NMM48523.1"/>
    <property type="molecule type" value="Genomic_DNA"/>
</dbReference>
<dbReference type="GO" id="GO:0006730">
    <property type="term" value="P:one-carbon metabolic process"/>
    <property type="evidence" value="ECO:0007669"/>
    <property type="project" value="TreeGrafter"/>
</dbReference>
<dbReference type="PROSITE" id="PS51144">
    <property type="entry name" value="ALPHA_CA_2"/>
    <property type="match status" value="1"/>
</dbReference>
<evidence type="ECO:0000259" key="2">
    <source>
        <dbReference type="PROSITE" id="PS51144"/>
    </source>
</evidence>
<evidence type="ECO:0000313" key="4">
    <source>
        <dbReference type="Proteomes" id="UP000559010"/>
    </source>
</evidence>
<dbReference type="PANTHER" id="PTHR18952:SF208">
    <property type="entry name" value="CARBONIC ANHYDRASE XA-RELATED"/>
    <property type="match status" value="1"/>
</dbReference>
<dbReference type="Gene3D" id="3.10.200.10">
    <property type="entry name" value="Alpha carbonic anhydrase"/>
    <property type="match status" value="1"/>
</dbReference>
<organism evidence="3 4">
    <name type="scientific">Marinigracilibium pacificum</name>
    <dbReference type="NCBI Taxonomy" id="2729599"/>
    <lineage>
        <taxon>Bacteria</taxon>
        <taxon>Pseudomonadati</taxon>
        <taxon>Bacteroidota</taxon>
        <taxon>Cytophagia</taxon>
        <taxon>Cytophagales</taxon>
        <taxon>Flammeovirgaceae</taxon>
        <taxon>Marinigracilibium</taxon>
    </lineage>
</organism>
<dbReference type="Pfam" id="PF00194">
    <property type="entry name" value="Carb_anhydrase"/>
    <property type="match status" value="1"/>
</dbReference>
<dbReference type="GO" id="GO:0008270">
    <property type="term" value="F:zinc ion binding"/>
    <property type="evidence" value="ECO:0007669"/>
    <property type="project" value="InterPro"/>
</dbReference>
<dbReference type="SUPFAM" id="SSF51069">
    <property type="entry name" value="Carbonic anhydrase"/>
    <property type="match status" value="1"/>
</dbReference>
<keyword evidence="4" id="KW-1185">Reference proteome</keyword>
<evidence type="ECO:0000256" key="1">
    <source>
        <dbReference type="SAM" id="MobiDB-lite"/>
    </source>
</evidence>
<dbReference type="AlphaFoldDB" id="A0A848IVL8"/>
<dbReference type="SMART" id="SM01057">
    <property type="entry name" value="Carb_anhydrase"/>
    <property type="match status" value="1"/>
</dbReference>
<sequence>MFLFACNQNEKANNQSETETDHEETTEETSDHEEHWSYDGETSPEHWDEILKDSDCDGMYQSPINITNYIQNDSLQPVKVFFKDSTMIHEVLNNGHTIQYNFKSSDYIMFDDVKYYIKQFHFHEPEEHLIDGVRYPLAVHMVHMSEDGGYAVVAVMAKEGERSKTFDVLEEFLPVQVGETKVIDKIVNLKVSFPENKSYFHYIGSLTTPPCTENVKWFVMKDPINISLEQANVIRELMPLNNYRDQQPINGRNIKLYSE</sequence>
<accession>A0A848IVL8</accession>
<dbReference type="RefSeq" id="WP_169681032.1">
    <property type="nucleotide sequence ID" value="NZ_JABBNU010000005.1"/>
</dbReference>
<dbReference type="InterPro" id="IPR041891">
    <property type="entry name" value="Alpha_CA_prokaryot-like"/>
</dbReference>
<feature type="region of interest" description="Disordered" evidence="1">
    <location>
        <begin position="1"/>
        <end position="44"/>
    </location>
</feature>
<dbReference type="PANTHER" id="PTHR18952">
    <property type="entry name" value="CARBONIC ANHYDRASE"/>
    <property type="match status" value="1"/>
</dbReference>